<comment type="similarity">
    <text evidence="12">Belongs to the inward rectifier-type potassium channel (TC 1.A.2.1) family.</text>
</comment>
<evidence type="ECO:0000256" key="9">
    <source>
        <dbReference type="ARBA" id="ARBA00023136"/>
    </source>
</evidence>
<dbReference type="PANTHER" id="PTHR11767:SF102">
    <property type="entry name" value="INWARDLY RECTIFYING POTASSIUM CHANNEL 1, ISOFORM F"/>
    <property type="match status" value="1"/>
</dbReference>
<dbReference type="GO" id="GO:0034765">
    <property type="term" value="P:regulation of monoatomic ion transmembrane transport"/>
    <property type="evidence" value="ECO:0007669"/>
    <property type="project" value="TreeGrafter"/>
</dbReference>
<dbReference type="PRINTS" id="PR01320">
    <property type="entry name" value="KIRCHANNEL"/>
</dbReference>
<evidence type="ECO:0000256" key="6">
    <source>
        <dbReference type="ARBA" id="ARBA00022958"/>
    </source>
</evidence>
<evidence type="ECO:0000313" key="18">
    <source>
        <dbReference type="Proteomes" id="UP000694388"/>
    </source>
</evidence>
<keyword evidence="2 12" id="KW-0813">Transport</keyword>
<dbReference type="SUPFAM" id="SSF81324">
    <property type="entry name" value="Voltage-gated potassium channels"/>
    <property type="match status" value="1"/>
</dbReference>
<dbReference type="GO" id="GO:0034702">
    <property type="term" value="C:monoatomic ion channel complex"/>
    <property type="evidence" value="ECO:0007669"/>
    <property type="project" value="UniProtKB-KW"/>
</dbReference>
<feature type="domain" description="Inward rectifier potassium channel C-terminal" evidence="16">
    <location>
        <begin position="208"/>
        <end position="372"/>
    </location>
</feature>
<keyword evidence="8 12" id="KW-0406">Ion transport</keyword>
<evidence type="ECO:0000256" key="11">
    <source>
        <dbReference type="ARBA" id="ARBA00034430"/>
    </source>
</evidence>
<proteinExistence type="inferred from homology"/>
<feature type="region of interest" description="Disordered" evidence="13">
    <location>
        <begin position="1"/>
        <end position="33"/>
    </location>
</feature>
<feature type="transmembrane region" description="Helical" evidence="14">
    <location>
        <begin position="80"/>
        <end position="101"/>
    </location>
</feature>
<dbReference type="InterPro" id="IPR016449">
    <property type="entry name" value="K_chnl_inward-rec_Kir"/>
</dbReference>
<evidence type="ECO:0000256" key="1">
    <source>
        <dbReference type="ARBA" id="ARBA00004141"/>
    </source>
</evidence>
<evidence type="ECO:0000256" key="13">
    <source>
        <dbReference type="SAM" id="MobiDB-lite"/>
    </source>
</evidence>
<dbReference type="GO" id="GO:1990573">
    <property type="term" value="P:potassium ion import across plasma membrane"/>
    <property type="evidence" value="ECO:0007669"/>
    <property type="project" value="TreeGrafter"/>
</dbReference>
<evidence type="ECO:0000256" key="8">
    <source>
        <dbReference type="ARBA" id="ARBA00023065"/>
    </source>
</evidence>
<dbReference type="Pfam" id="PF17655">
    <property type="entry name" value="IRK_C"/>
    <property type="match status" value="1"/>
</dbReference>
<name>A0A8C4QIT0_EPTBU</name>
<dbReference type="InterPro" id="IPR013518">
    <property type="entry name" value="K_chnl_inward-rec_Kir_cyto"/>
</dbReference>
<reference evidence="17" key="1">
    <citation type="submission" date="2025-08" db="UniProtKB">
        <authorList>
            <consortium name="Ensembl"/>
        </authorList>
    </citation>
    <scope>IDENTIFICATION</scope>
</reference>
<organism evidence="17 18">
    <name type="scientific">Eptatretus burgeri</name>
    <name type="common">Inshore hagfish</name>
    <dbReference type="NCBI Taxonomy" id="7764"/>
    <lineage>
        <taxon>Eukaryota</taxon>
        <taxon>Metazoa</taxon>
        <taxon>Chordata</taxon>
        <taxon>Craniata</taxon>
        <taxon>Vertebrata</taxon>
        <taxon>Cyclostomata</taxon>
        <taxon>Myxini</taxon>
        <taxon>Myxiniformes</taxon>
        <taxon>Myxinidae</taxon>
        <taxon>Eptatretinae</taxon>
        <taxon>Eptatretus</taxon>
    </lineage>
</organism>
<keyword evidence="7 14" id="KW-1133">Transmembrane helix</keyword>
<evidence type="ECO:0000256" key="10">
    <source>
        <dbReference type="ARBA" id="ARBA00023303"/>
    </source>
</evidence>
<accession>A0A8C4QIT0</accession>
<comment type="catalytic activity">
    <reaction evidence="11">
        <text>K(+)(in) = K(+)(out)</text>
        <dbReference type="Rhea" id="RHEA:29463"/>
        <dbReference type="ChEBI" id="CHEBI:29103"/>
    </reaction>
</comment>
<dbReference type="Pfam" id="PF01007">
    <property type="entry name" value="IRK"/>
    <property type="match status" value="1"/>
</dbReference>
<dbReference type="GeneTree" id="ENSGT01140000282491"/>
<evidence type="ECO:0000256" key="7">
    <source>
        <dbReference type="ARBA" id="ARBA00022989"/>
    </source>
</evidence>
<reference evidence="17" key="2">
    <citation type="submission" date="2025-09" db="UniProtKB">
        <authorList>
            <consortium name="Ensembl"/>
        </authorList>
    </citation>
    <scope>IDENTIFICATION</scope>
</reference>
<keyword evidence="9 14" id="KW-0472">Membrane</keyword>
<keyword evidence="4 12" id="KW-0812">Transmembrane</keyword>
<dbReference type="InterPro" id="IPR040445">
    <property type="entry name" value="Kir_TM"/>
</dbReference>
<dbReference type="Gene3D" id="2.60.40.1400">
    <property type="entry name" value="G protein-activated inward rectifier potassium channel 1"/>
    <property type="match status" value="1"/>
</dbReference>
<dbReference type="Ensembl" id="ENSEBUT00000016136.1">
    <property type="protein sequence ID" value="ENSEBUP00000015560.1"/>
    <property type="gene ID" value="ENSEBUG00000009809.1"/>
</dbReference>
<evidence type="ECO:0000256" key="3">
    <source>
        <dbReference type="ARBA" id="ARBA00022538"/>
    </source>
</evidence>
<keyword evidence="6 12" id="KW-0630">Potassium</keyword>
<evidence type="ECO:0000259" key="15">
    <source>
        <dbReference type="Pfam" id="PF01007"/>
    </source>
</evidence>
<keyword evidence="5 12" id="KW-0851">Voltage-gated channel</keyword>
<evidence type="ECO:0000256" key="14">
    <source>
        <dbReference type="SAM" id="Phobius"/>
    </source>
</evidence>
<evidence type="ECO:0000256" key="12">
    <source>
        <dbReference type="RuleBase" id="RU003822"/>
    </source>
</evidence>
<dbReference type="PANTHER" id="PTHR11767">
    <property type="entry name" value="INWARD RECTIFIER POTASSIUM CHANNEL"/>
    <property type="match status" value="1"/>
</dbReference>
<protein>
    <submittedName>
        <fullName evidence="17">Potassium inwardly rectifying channel subfamily J member 11, like</fullName>
    </submittedName>
</protein>
<dbReference type="InterPro" id="IPR014756">
    <property type="entry name" value="Ig_E-set"/>
</dbReference>
<dbReference type="GO" id="GO:0005886">
    <property type="term" value="C:plasma membrane"/>
    <property type="evidence" value="ECO:0007669"/>
    <property type="project" value="TreeGrafter"/>
</dbReference>
<dbReference type="SUPFAM" id="SSF81296">
    <property type="entry name" value="E set domains"/>
    <property type="match status" value="1"/>
</dbReference>
<dbReference type="Proteomes" id="UP000694388">
    <property type="component" value="Unplaced"/>
</dbReference>
<evidence type="ECO:0000256" key="5">
    <source>
        <dbReference type="ARBA" id="ARBA00022882"/>
    </source>
</evidence>
<dbReference type="InterPro" id="IPR041647">
    <property type="entry name" value="IRK_C"/>
</dbReference>
<dbReference type="Gene3D" id="1.10.287.70">
    <property type="match status" value="1"/>
</dbReference>
<dbReference type="FunFam" id="1.10.287.70:FF:000019">
    <property type="entry name" value="G protein-activated inward rectifier potassium channel 1"/>
    <property type="match status" value="1"/>
</dbReference>
<comment type="subcellular location">
    <subcellularLocation>
        <location evidence="1 12">Membrane</location>
        <topology evidence="1 12">Multi-pass membrane protein</topology>
    </subcellularLocation>
</comment>
<feature type="domain" description="Potassium channel inwardly rectifying transmembrane" evidence="15">
    <location>
        <begin position="44"/>
        <end position="199"/>
    </location>
</feature>
<keyword evidence="3 12" id="KW-0633">Potassium transport</keyword>
<evidence type="ECO:0000313" key="17">
    <source>
        <dbReference type="Ensembl" id="ENSEBUP00000015560.1"/>
    </source>
</evidence>
<keyword evidence="10 12" id="KW-0407">Ion channel</keyword>
<dbReference type="AlphaFoldDB" id="A0A8C4QIT0"/>
<keyword evidence="18" id="KW-1185">Reference proteome</keyword>
<evidence type="ECO:0000256" key="4">
    <source>
        <dbReference type="ARBA" id="ARBA00022692"/>
    </source>
</evidence>
<evidence type="ECO:0000256" key="2">
    <source>
        <dbReference type="ARBA" id="ARBA00022448"/>
    </source>
</evidence>
<feature type="transmembrane region" description="Helical" evidence="14">
    <location>
        <begin position="171"/>
        <end position="195"/>
    </location>
</feature>
<sequence length="435" mass="47997">MLSRHSSIPPKPFILSRPLPYPQTRSPKPSPQMLGRRIRKPRFVAKGGAIKVAHKNIQEEGRFLMDVFTTLVDMKWSHTLVIFTSAFLSSWLLFALFWWLLAFGHGDLEGRGRWGRRGGVGGPRVSSGDEEMWPMPCVTGLHSFASAFLFSVEVQVTIGFGGRMLTEQCPVGLVVLVLQNICGLATSAVLLGCVFMKTAEGRRRAGTLLFSRNATIAPRGDCLALSFRLGDLRRSLILSATLRLILLRSPEGSGAWEPQHLRVDHPPGGMGVFLVAPIVVIHIIGPDSPLYDLTPHNLLQQNMELVVLLEGVAESTGITTQARTSYLPEEILWGRRFVPLVTREDQRYAIDYYKFGHTVSVPTPWCSAREFSIAKDLGHSTPVCSRGLGAPISAHASTKTRRPQLGGYEVICEDDESDEEDYSDCDGGRPSVCEC</sequence>
<evidence type="ECO:0000259" key="16">
    <source>
        <dbReference type="Pfam" id="PF17655"/>
    </source>
</evidence>
<dbReference type="GO" id="GO:0005242">
    <property type="term" value="F:inward rectifier potassium channel activity"/>
    <property type="evidence" value="ECO:0007669"/>
    <property type="project" value="InterPro"/>
</dbReference>